<feature type="transmembrane region" description="Helical" evidence="12">
    <location>
        <begin position="99"/>
        <end position="122"/>
    </location>
</feature>
<keyword evidence="4" id="KW-0050">Antiport</keyword>
<feature type="transmembrane region" description="Helical" evidence="12">
    <location>
        <begin position="200"/>
        <end position="226"/>
    </location>
</feature>
<dbReference type="PANTHER" id="PTHR10110">
    <property type="entry name" value="SODIUM/HYDROGEN EXCHANGER"/>
    <property type="match status" value="1"/>
</dbReference>
<dbReference type="GO" id="GO:0098719">
    <property type="term" value="P:sodium ion import across plasma membrane"/>
    <property type="evidence" value="ECO:0007669"/>
    <property type="project" value="TreeGrafter"/>
</dbReference>
<comment type="subcellular location">
    <subcellularLocation>
        <location evidence="1">Cell membrane</location>
        <topology evidence="1">Multi-pass membrane protein</topology>
    </subcellularLocation>
</comment>
<feature type="transmembrane region" description="Helical" evidence="12">
    <location>
        <begin position="354"/>
        <end position="375"/>
    </location>
</feature>
<dbReference type="RefSeq" id="WP_091541417.1">
    <property type="nucleotide sequence ID" value="NZ_FONY01000007.1"/>
</dbReference>
<name>A0A1I2DL58_9BACT</name>
<feature type="transmembrane region" description="Helical" evidence="12">
    <location>
        <begin position="253"/>
        <end position="270"/>
    </location>
</feature>
<dbReference type="Gene3D" id="6.10.140.1330">
    <property type="match status" value="1"/>
</dbReference>
<reference evidence="14 15" key="1">
    <citation type="submission" date="2016-10" db="EMBL/GenBank/DDBJ databases">
        <authorList>
            <person name="de Groot N.N."/>
        </authorList>
    </citation>
    <scope>NUCLEOTIDE SEQUENCE [LARGE SCALE GENOMIC DNA]</scope>
    <source>
        <strain>GEY</strain>
        <strain evidence="15">DSM 9560</strain>
    </source>
</reference>
<evidence type="ECO:0000313" key="14">
    <source>
        <dbReference type="EMBL" id="SFE81011.1"/>
    </source>
</evidence>
<keyword evidence="9" id="KW-0406">Ion transport</keyword>
<evidence type="ECO:0000256" key="3">
    <source>
        <dbReference type="ARBA" id="ARBA00022448"/>
    </source>
</evidence>
<dbReference type="Pfam" id="PF00999">
    <property type="entry name" value="Na_H_Exchanger"/>
    <property type="match status" value="1"/>
</dbReference>
<proteinExistence type="inferred from homology"/>
<dbReference type="GO" id="GO:0005886">
    <property type="term" value="C:plasma membrane"/>
    <property type="evidence" value="ECO:0007669"/>
    <property type="project" value="UniProtKB-SubCell"/>
</dbReference>
<keyword evidence="5" id="KW-1003">Cell membrane</keyword>
<feature type="transmembrane region" description="Helical" evidence="12">
    <location>
        <begin position="317"/>
        <end position="342"/>
    </location>
</feature>
<feature type="transmembrane region" description="Helical" evidence="12">
    <location>
        <begin position="291"/>
        <end position="311"/>
    </location>
</feature>
<evidence type="ECO:0000256" key="1">
    <source>
        <dbReference type="ARBA" id="ARBA00004651"/>
    </source>
</evidence>
<dbReference type="InterPro" id="IPR018422">
    <property type="entry name" value="Cation/H_exchanger_CPA1"/>
</dbReference>
<evidence type="ECO:0000256" key="12">
    <source>
        <dbReference type="SAM" id="Phobius"/>
    </source>
</evidence>
<dbReference type="OrthoDB" id="9774146at2"/>
<keyword evidence="3" id="KW-0813">Transport</keyword>
<feature type="domain" description="Cation/H+ exchanger transmembrane" evidence="13">
    <location>
        <begin position="13"/>
        <end position="408"/>
    </location>
</feature>
<feature type="transmembrane region" description="Helical" evidence="12">
    <location>
        <begin position="29"/>
        <end position="51"/>
    </location>
</feature>
<keyword evidence="7 12" id="KW-1133">Transmembrane helix</keyword>
<dbReference type="GO" id="GO:0051453">
    <property type="term" value="P:regulation of intracellular pH"/>
    <property type="evidence" value="ECO:0007669"/>
    <property type="project" value="TreeGrafter"/>
</dbReference>
<evidence type="ECO:0000313" key="15">
    <source>
        <dbReference type="Proteomes" id="UP000199513"/>
    </source>
</evidence>
<feature type="transmembrane region" description="Helical" evidence="12">
    <location>
        <begin position="128"/>
        <end position="153"/>
    </location>
</feature>
<dbReference type="STRING" id="1003.SAMN04488541_100757"/>
<evidence type="ECO:0000256" key="7">
    <source>
        <dbReference type="ARBA" id="ARBA00022989"/>
    </source>
</evidence>
<evidence type="ECO:0000256" key="10">
    <source>
        <dbReference type="ARBA" id="ARBA00023136"/>
    </source>
</evidence>
<keyword evidence="10 12" id="KW-0472">Membrane</keyword>
<feature type="transmembrane region" description="Helical" evidence="12">
    <location>
        <begin position="6"/>
        <end position="22"/>
    </location>
</feature>
<keyword evidence="11" id="KW-0739">Sodium transport</keyword>
<keyword evidence="6 12" id="KW-0812">Transmembrane</keyword>
<keyword evidence="15" id="KW-1185">Reference proteome</keyword>
<feature type="transmembrane region" description="Helical" evidence="12">
    <location>
        <begin position="381"/>
        <end position="403"/>
    </location>
</feature>
<evidence type="ECO:0000256" key="6">
    <source>
        <dbReference type="ARBA" id="ARBA00022692"/>
    </source>
</evidence>
<accession>A0A1I2DL58</accession>
<evidence type="ECO:0000256" key="4">
    <source>
        <dbReference type="ARBA" id="ARBA00022449"/>
    </source>
</evidence>
<protein>
    <submittedName>
        <fullName evidence="14">Sodium/proton antiporter, CPA1 family</fullName>
    </submittedName>
</protein>
<sequence>MEIFGFFSILISISAIFAYFNHRYLRLPTAIGLMVLGLLMSVIILIINIFIPTVEQKVEVVLREIDFSAFLLDTILCFLLFAGSLHVKLPMLFSLKKQIASYATLGVLISTFLIGGLIYYIFPLFGLQVSFITCLLFGALISPTDPIAVLGILTKANVPKKVETEIVGESLFNDGTGVVAFLTILQIIQSKGQEIQTSQIALLILEEVGGGLLLGFALGYIGYWLLKSIDHYQTEVLITLALVMGGYSLAQEIHFSGPLAMVVAGLFIGNKGRMSAMSDVTEEYVDKFWELIDEILNALLFVLIGLEFLLIPFEISYVVAGLAAVFVVLFARVVAVGIPLYIFNPKEKNNGKTLILLTWGGLRGGISVALALLAYNKVPEGSFLIVATYVVVLFSIIFQGLTIERLIKKLNI</sequence>
<organism evidence="14 15">
    <name type="scientific">Thermoflexibacter ruber</name>
    <dbReference type="NCBI Taxonomy" id="1003"/>
    <lineage>
        <taxon>Bacteria</taxon>
        <taxon>Pseudomonadati</taxon>
        <taxon>Bacteroidota</taxon>
        <taxon>Cytophagia</taxon>
        <taxon>Cytophagales</taxon>
        <taxon>Thermoflexibacteraceae</taxon>
        <taxon>Thermoflexibacter</taxon>
    </lineage>
</organism>
<dbReference type="GO" id="GO:0015385">
    <property type="term" value="F:sodium:proton antiporter activity"/>
    <property type="evidence" value="ECO:0007669"/>
    <property type="project" value="InterPro"/>
</dbReference>
<dbReference type="GO" id="GO:0015386">
    <property type="term" value="F:potassium:proton antiporter activity"/>
    <property type="evidence" value="ECO:0007669"/>
    <property type="project" value="TreeGrafter"/>
</dbReference>
<dbReference type="EMBL" id="FONY01000007">
    <property type="protein sequence ID" value="SFE81011.1"/>
    <property type="molecule type" value="Genomic_DNA"/>
</dbReference>
<evidence type="ECO:0000256" key="9">
    <source>
        <dbReference type="ARBA" id="ARBA00023065"/>
    </source>
</evidence>
<dbReference type="PANTHER" id="PTHR10110:SF195">
    <property type="entry name" value="NA(+)_H(+) ANTIPORTER NHAS2"/>
    <property type="match status" value="1"/>
</dbReference>
<dbReference type="InterPro" id="IPR006153">
    <property type="entry name" value="Cation/H_exchanger_TM"/>
</dbReference>
<evidence type="ECO:0000256" key="2">
    <source>
        <dbReference type="ARBA" id="ARBA00007367"/>
    </source>
</evidence>
<dbReference type="Proteomes" id="UP000199513">
    <property type="component" value="Unassembled WGS sequence"/>
</dbReference>
<keyword evidence="8" id="KW-0915">Sodium</keyword>
<evidence type="ECO:0000256" key="5">
    <source>
        <dbReference type="ARBA" id="ARBA00022475"/>
    </source>
</evidence>
<dbReference type="AlphaFoldDB" id="A0A1I2DL58"/>
<feature type="transmembrane region" description="Helical" evidence="12">
    <location>
        <begin position="67"/>
        <end position="87"/>
    </location>
</feature>
<evidence type="ECO:0000256" key="11">
    <source>
        <dbReference type="ARBA" id="ARBA00023201"/>
    </source>
</evidence>
<evidence type="ECO:0000256" key="8">
    <source>
        <dbReference type="ARBA" id="ARBA00023053"/>
    </source>
</evidence>
<comment type="similarity">
    <text evidence="2">Belongs to the monovalent cation:proton antiporter 1 (CPA1) transporter (TC 2.A.36) family.</text>
</comment>
<evidence type="ECO:0000259" key="13">
    <source>
        <dbReference type="Pfam" id="PF00999"/>
    </source>
</evidence>
<gene>
    <name evidence="14" type="ORF">SAMN04488541_100757</name>
</gene>